<dbReference type="EMBL" id="FUKO01000033">
    <property type="protein sequence ID" value="SJN43167.1"/>
    <property type="molecule type" value="Genomic_DNA"/>
</dbReference>
<keyword evidence="1" id="KW-0472">Membrane</keyword>
<keyword evidence="1" id="KW-1133">Transmembrane helix</keyword>
<evidence type="ECO:0000313" key="3">
    <source>
        <dbReference type="Proteomes" id="UP000196320"/>
    </source>
</evidence>
<sequence length="240" mass="25834">MASSARQRIFRFSLALSVIGLLVIAGIGYSVLTADDVADATSEDYYYPWENPRATAATADGDVWSGRGQQFIPLTGLTPGEPLEFSPEGDAEFSGVYLGPADAVDERPIDVGYSRSSTLLLVPTAPEMTIWVRMRTAADWTVTVRPAQIEERTGTVSGIGPMTFRYTGDATAARMDARGGHPPRVNIITANGTKAERSESGQMAWTLAWSDTPTAVFQIDAYDDVSWTLEFLAPAGGVDE</sequence>
<accession>A0A1R4KG20</accession>
<keyword evidence="3" id="KW-1185">Reference proteome</keyword>
<feature type="transmembrane region" description="Helical" evidence="1">
    <location>
        <begin position="12"/>
        <end position="32"/>
    </location>
</feature>
<name>A0A1R4KG20_9MICO</name>
<gene>
    <name evidence="2" type="ORF">FM104_12420</name>
</gene>
<dbReference type="AlphaFoldDB" id="A0A1R4KG20"/>
<organism evidence="2 3">
    <name type="scientific">Microbacterium esteraromaticum</name>
    <dbReference type="NCBI Taxonomy" id="57043"/>
    <lineage>
        <taxon>Bacteria</taxon>
        <taxon>Bacillati</taxon>
        <taxon>Actinomycetota</taxon>
        <taxon>Actinomycetes</taxon>
        <taxon>Micrococcales</taxon>
        <taxon>Microbacteriaceae</taxon>
        <taxon>Microbacterium</taxon>
    </lineage>
</organism>
<protein>
    <submittedName>
        <fullName evidence="2">Uncharacterized protein</fullName>
    </submittedName>
</protein>
<keyword evidence="1" id="KW-0812">Transmembrane</keyword>
<evidence type="ECO:0000256" key="1">
    <source>
        <dbReference type="SAM" id="Phobius"/>
    </source>
</evidence>
<reference evidence="2 3" key="1">
    <citation type="submission" date="2017-02" db="EMBL/GenBank/DDBJ databases">
        <authorList>
            <person name="Peterson S.W."/>
        </authorList>
    </citation>
    <scope>NUCLEOTIDE SEQUENCE [LARGE SCALE GENOMIC DNA]</scope>
    <source>
        <strain evidence="2 3">B Mb 05.01</strain>
    </source>
</reference>
<evidence type="ECO:0000313" key="2">
    <source>
        <dbReference type="EMBL" id="SJN43167.1"/>
    </source>
</evidence>
<dbReference type="Proteomes" id="UP000196320">
    <property type="component" value="Unassembled WGS sequence"/>
</dbReference>
<proteinExistence type="predicted"/>